<feature type="domain" description="PDZ" evidence="3">
    <location>
        <begin position="182"/>
        <end position="260"/>
    </location>
</feature>
<dbReference type="PROSITE" id="PS50010">
    <property type="entry name" value="DH_2"/>
    <property type="match status" value="1"/>
</dbReference>
<evidence type="ECO:0000313" key="4">
    <source>
        <dbReference type="EMBL" id="PNF20012.1"/>
    </source>
</evidence>
<dbReference type="PANTHER" id="PTHR46848:SF1">
    <property type="entry name" value="REGULATOR OF G-PROTEIN SIGNALING 3"/>
    <property type="match status" value="1"/>
</dbReference>
<evidence type="ECO:0000256" key="1">
    <source>
        <dbReference type="SAM" id="MobiDB-lite"/>
    </source>
</evidence>
<dbReference type="Gene3D" id="2.30.42.10">
    <property type="match status" value="1"/>
</dbReference>
<dbReference type="PROSITE" id="PS50106">
    <property type="entry name" value="PDZ"/>
    <property type="match status" value="1"/>
</dbReference>
<dbReference type="PANTHER" id="PTHR46848">
    <property type="entry name" value="REGULATOR OF G-PROTEIN SIGNALING 3"/>
    <property type="match status" value="1"/>
</dbReference>
<dbReference type="AlphaFoldDB" id="A0A2J7PUK0"/>
<dbReference type="SUPFAM" id="SSF48065">
    <property type="entry name" value="DBL homology domain (DH-domain)"/>
    <property type="match status" value="1"/>
</dbReference>
<evidence type="ECO:0000313" key="5">
    <source>
        <dbReference type="Proteomes" id="UP000235965"/>
    </source>
</evidence>
<dbReference type="InterPro" id="IPR035899">
    <property type="entry name" value="DBL_dom_sf"/>
</dbReference>
<accession>A0A2J7PUK0</accession>
<organism evidence="4 5">
    <name type="scientific">Cryptotermes secundus</name>
    <dbReference type="NCBI Taxonomy" id="105785"/>
    <lineage>
        <taxon>Eukaryota</taxon>
        <taxon>Metazoa</taxon>
        <taxon>Ecdysozoa</taxon>
        <taxon>Arthropoda</taxon>
        <taxon>Hexapoda</taxon>
        <taxon>Insecta</taxon>
        <taxon>Pterygota</taxon>
        <taxon>Neoptera</taxon>
        <taxon>Polyneoptera</taxon>
        <taxon>Dictyoptera</taxon>
        <taxon>Blattodea</taxon>
        <taxon>Blattoidea</taxon>
        <taxon>Termitoidae</taxon>
        <taxon>Kalotermitidae</taxon>
        <taxon>Cryptotermitinae</taxon>
        <taxon>Cryptotermes</taxon>
    </lineage>
</organism>
<dbReference type="EMBL" id="NEVH01021196">
    <property type="protein sequence ID" value="PNF20012.1"/>
    <property type="molecule type" value="Genomic_DNA"/>
</dbReference>
<dbReference type="SMART" id="SM00228">
    <property type="entry name" value="PDZ"/>
    <property type="match status" value="1"/>
</dbReference>
<feature type="domain" description="DH" evidence="2">
    <location>
        <begin position="307"/>
        <end position="380"/>
    </location>
</feature>
<dbReference type="InParanoid" id="A0A2J7PUK0"/>
<dbReference type="OrthoDB" id="410721at2759"/>
<protein>
    <recommendedName>
        <fullName evidence="6">PDZ domain-containing protein</fullName>
    </recommendedName>
</protein>
<dbReference type="InterPro" id="IPR000219">
    <property type="entry name" value="DH_dom"/>
</dbReference>
<comment type="caution">
    <text evidence="4">The sequence shown here is derived from an EMBL/GenBank/DDBJ whole genome shotgun (WGS) entry which is preliminary data.</text>
</comment>
<dbReference type="Pfam" id="PF00595">
    <property type="entry name" value="PDZ"/>
    <property type="match status" value="1"/>
</dbReference>
<dbReference type="InterPro" id="IPR036034">
    <property type="entry name" value="PDZ_sf"/>
</dbReference>
<dbReference type="SUPFAM" id="SSF50156">
    <property type="entry name" value="PDZ domain-like"/>
    <property type="match status" value="1"/>
</dbReference>
<evidence type="ECO:0000259" key="3">
    <source>
        <dbReference type="PROSITE" id="PS50106"/>
    </source>
</evidence>
<name>A0A2J7PUK0_9NEOP</name>
<dbReference type="GO" id="GO:0005634">
    <property type="term" value="C:nucleus"/>
    <property type="evidence" value="ECO:0007669"/>
    <property type="project" value="TreeGrafter"/>
</dbReference>
<proteinExistence type="predicted"/>
<gene>
    <name evidence="4" type="ORF">B7P43_G06628</name>
</gene>
<sequence>MAIVRLEELGPLINPMTSSRFEPANSRLVALCLNQVRYRVLLAERLCLSEWSLNTNTGAILLEARRRSEFLGCMSFALKHAVKKDISGTFRLLSQSAGRTQHVSVDPTGGPGSKHSVMARQSDSSVEEIVCTHEPDVSPTPGNDDSSFLRHLELEPTGDSGPGRVLGPAVGPKRGRTPFTTTRRLTRHGNSGFGFSIAWTQPPRVERVEAGQPADRAGLRPGDYVIFVEKCNVVTMPEEEILHLIRSCGNHLTLEVYRRVSPNGLVGGSTTAPPCSSTTSLDLSKRRLHLPQVTFSSESDPVSREEARRRAVYQLLNKEQQYSLCLQFGLSRFLVPLSERRDLLNASEHYTLFQNAEEVLSAPSRGSLRATNLSRGRVSK</sequence>
<keyword evidence="5" id="KW-1185">Reference proteome</keyword>
<dbReference type="GO" id="GO:0005886">
    <property type="term" value="C:plasma membrane"/>
    <property type="evidence" value="ECO:0007669"/>
    <property type="project" value="TreeGrafter"/>
</dbReference>
<dbReference type="InterPro" id="IPR001478">
    <property type="entry name" value="PDZ"/>
</dbReference>
<evidence type="ECO:0000259" key="2">
    <source>
        <dbReference type="PROSITE" id="PS50010"/>
    </source>
</evidence>
<dbReference type="Gene3D" id="1.20.900.10">
    <property type="entry name" value="Dbl homology (DH) domain"/>
    <property type="match status" value="1"/>
</dbReference>
<feature type="region of interest" description="Disordered" evidence="1">
    <location>
        <begin position="154"/>
        <end position="187"/>
    </location>
</feature>
<reference evidence="4 5" key="1">
    <citation type="submission" date="2017-12" db="EMBL/GenBank/DDBJ databases">
        <title>Hemimetabolous genomes reveal molecular basis of termite eusociality.</title>
        <authorList>
            <person name="Harrison M.C."/>
            <person name="Jongepier E."/>
            <person name="Robertson H.M."/>
            <person name="Arning N."/>
            <person name="Bitard-Feildel T."/>
            <person name="Chao H."/>
            <person name="Childers C.P."/>
            <person name="Dinh H."/>
            <person name="Doddapaneni H."/>
            <person name="Dugan S."/>
            <person name="Gowin J."/>
            <person name="Greiner C."/>
            <person name="Han Y."/>
            <person name="Hu H."/>
            <person name="Hughes D.S.T."/>
            <person name="Huylmans A.-K."/>
            <person name="Kemena C."/>
            <person name="Kremer L.P.M."/>
            <person name="Lee S.L."/>
            <person name="Lopez-Ezquerra A."/>
            <person name="Mallet L."/>
            <person name="Monroy-Kuhn J.M."/>
            <person name="Moser A."/>
            <person name="Murali S.C."/>
            <person name="Muzny D.M."/>
            <person name="Otani S."/>
            <person name="Piulachs M.-D."/>
            <person name="Poelchau M."/>
            <person name="Qu J."/>
            <person name="Schaub F."/>
            <person name="Wada-Katsumata A."/>
            <person name="Worley K.C."/>
            <person name="Xie Q."/>
            <person name="Ylla G."/>
            <person name="Poulsen M."/>
            <person name="Gibbs R.A."/>
            <person name="Schal C."/>
            <person name="Richards S."/>
            <person name="Belles X."/>
            <person name="Korb J."/>
            <person name="Bornberg-Bauer E."/>
        </authorList>
    </citation>
    <scope>NUCLEOTIDE SEQUENCE [LARGE SCALE GENOMIC DNA]</scope>
    <source>
        <tissue evidence="4">Whole body</tissue>
    </source>
</reference>
<dbReference type="STRING" id="105785.A0A2J7PUK0"/>
<dbReference type="GO" id="GO:0005085">
    <property type="term" value="F:guanyl-nucleotide exchange factor activity"/>
    <property type="evidence" value="ECO:0007669"/>
    <property type="project" value="InterPro"/>
</dbReference>
<dbReference type="Proteomes" id="UP000235965">
    <property type="component" value="Unassembled WGS sequence"/>
</dbReference>
<evidence type="ECO:0008006" key="6">
    <source>
        <dbReference type="Google" id="ProtNLM"/>
    </source>
</evidence>